<feature type="region of interest" description="Disordered" evidence="4">
    <location>
        <begin position="195"/>
        <end position="214"/>
    </location>
</feature>
<evidence type="ECO:0000256" key="6">
    <source>
        <dbReference type="SAM" id="SignalP"/>
    </source>
</evidence>
<dbReference type="PANTHER" id="PTHR46182:SF2">
    <property type="entry name" value="FI19480P1"/>
    <property type="match status" value="1"/>
</dbReference>
<feature type="chain" id="PRO_5029557321" description="MANSC domain-containing protein" evidence="6">
    <location>
        <begin position="22"/>
        <end position="214"/>
    </location>
</feature>
<dbReference type="GeneID" id="136821292"/>
<evidence type="ECO:0000256" key="2">
    <source>
        <dbReference type="ARBA" id="ARBA00023136"/>
    </source>
</evidence>
<keyword evidence="6" id="KW-0732">Signal</keyword>
<dbReference type="PANTHER" id="PTHR46182">
    <property type="entry name" value="FI19480P1"/>
    <property type="match status" value="1"/>
</dbReference>
<evidence type="ECO:0000256" key="1">
    <source>
        <dbReference type="ARBA" id="ARBA00004370"/>
    </source>
</evidence>
<dbReference type="Proteomes" id="UP000594262">
    <property type="component" value="Unplaced"/>
</dbReference>
<protein>
    <recommendedName>
        <fullName evidence="7">MANSC domain-containing protein</fullName>
    </recommendedName>
</protein>
<proteinExistence type="predicted"/>
<name>A0A7M5WL80_9CNID</name>
<evidence type="ECO:0000259" key="7">
    <source>
        <dbReference type="Pfam" id="PF23597"/>
    </source>
</evidence>
<sequence length="214" mass="24362">MVERMFWKLLLLVICLTCCYAEQTGVKRLTIPSKNTHPTCKKNEILHSDIIENHSLKRGLTPSNYTLLGKVPNMGDCMALCCSTKHCNMAYMKNNTCYGVTCYDADKCAVKNETASHEKGTQLALLIRNEMNRRVYVTAYLVVVVCAFGAAMSGTIWAVFVFYKRYSLPIITKPSNQSDDEEKCQLLSEQENEKQLLKDDQNEFQGPMLPRMHQ</sequence>
<feature type="domain" description="MANSC" evidence="7">
    <location>
        <begin position="52"/>
        <end position="115"/>
    </location>
</feature>
<dbReference type="GO" id="GO:0001764">
    <property type="term" value="P:neuron migration"/>
    <property type="evidence" value="ECO:0007669"/>
    <property type="project" value="TreeGrafter"/>
</dbReference>
<reference evidence="8" key="1">
    <citation type="submission" date="2021-01" db="UniProtKB">
        <authorList>
            <consortium name="EnsemblMetazoa"/>
        </authorList>
    </citation>
    <scope>IDENTIFICATION</scope>
</reference>
<keyword evidence="2 5" id="KW-0472">Membrane</keyword>
<dbReference type="AlphaFoldDB" id="A0A7M5WL80"/>
<evidence type="ECO:0000256" key="5">
    <source>
        <dbReference type="SAM" id="Phobius"/>
    </source>
</evidence>
<keyword evidence="9" id="KW-1185">Reference proteome</keyword>
<feature type="transmembrane region" description="Helical" evidence="5">
    <location>
        <begin position="137"/>
        <end position="163"/>
    </location>
</feature>
<comment type="subcellular location">
    <subcellularLocation>
        <location evidence="1">Membrane</location>
    </subcellularLocation>
</comment>
<accession>A0A7M5WL80</accession>
<evidence type="ECO:0000256" key="4">
    <source>
        <dbReference type="SAM" id="MobiDB-lite"/>
    </source>
</evidence>
<dbReference type="GO" id="GO:0016020">
    <property type="term" value="C:membrane"/>
    <property type="evidence" value="ECO:0007669"/>
    <property type="project" value="UniProtKB-SubCell"/>
</dbReference>
<evidence type="ECO:0000313" key="8">
    <source>
        <dbReference type="EnsemblMetazoa" id="CLYHEMP008923.2"/>
    </source>
</evidence>
<keyword evidence="3" id="KW-0325">Glycoprotein</keyword>
<dbReference type="InterPro" id="IPR013980">
    <property type="entry name" value="MANSC_dom"/>
</dbReference>
<dbReference type="EnsemblMetazoa" id="CLYHEMT008923.2">
    <property type="protein sequence ID" value="CLYHEMP008923.2"/>
    <property type="gene ID" value="CLYHEMG008923"/>
</dbReference>
<keyword evidence="5" id="KW-1133">Transmembrane helix</keyword>
<evidence type="ECO:0000256" key="3">
    <source>
        <dbReference type="ARBA" id="ARBA00023180"/>
    </source>
</evidence>
<dbReference type="GO" id="GO:0031410">
    <property type="term" value="C:cytoplasmic vesicle"/>
    <property type="evidence" value="ECO:0007669"/>
    <property type="project" value="TreeGrafter"/>
</dbReference>
<keyword evidence="5" id="KW-0812">Transmembrane</keyword>
<dbReference type="Pfam" id="PF23597">
    <property type="entry name" value="KIAA0319_N"/>
    <property type="match status" value="1"/>
</dbReference>
<organism evidence="8 9">
    <name type="scientific">Clytia hemisphaerica</name>
    <dbReference type="NCBI Taxonomy" id="252671"/>
    <lineage>
        <taxon>Eukaryota</taxon>
        <taxon>Metazoa</taxon>
        <taxon>Cnidaria</taxon>
        <taxon>Hydrozoa</taxon>
        <taxon>Hydroidolina</taxon>
        <taxon>Leptothecata</taxon>
        <taxon>Obeliida</taxon>
        <taxon>Clytiidae</taxon>
        <taxon>Clytia</taxon>
    </lineage>
</organism>
<evidence type="ECO:0000313" key="9">
    <source>
        <dbReference type="Proteomes" id="UP000594262"/>
    </source>
</evidence>
<dbReference type="OrthoDB" id="425344at2759"/>
<dbReference type="InterPro" id="IPR029865">
    <property type="entry name" value="KIAA0319-like"/>
</dbReference>
<feature type="signal peptide" evidence="6">
    <location>
        <begin position="1"/>
        <end position="21"/>
    </location>
</feature>
<dbReference type="RefSeq" id="XP_066933625.1">
    <property type="nucleotide sequence ID" value="XM_067077524.1"/>
</dbReference>